<feature type="compositionally biased region" description="Polar residues" evidence="1">
    <location>
        <begin position="293"/>
        <end position="302"/>
    </location>
</feature>
<evidence type="ECO:0000256" key="1">
    <source>
        <dbReference type="SAM" id="MobiDB-lite"/>
    </source>
</evidence>
<feature type="region of interest" description="Disordered" evidence="1">
    <location>
        <begin position="201"/>
        <end position="264"/>
    </location>
</feature>
<gene>
    <name evidence="2" type="ORF">g.95254</name>
</gene>
<proteinExistence type="predicted"/>
<name>A0A2S2R0A2_9HEMI</name>
<reference evidence="2" key="1">
    <citation type="submission" date="2018-04" db="EMBL/GenBank/DDBJ databases">
        <title>Transcriptome assembly of Sipha flava.</title>
        <authorList>
            <person name="Scully E.D."/>
            <person name="Geib S.M."/>
            <person name="Palmer N.A."/>
            <person name="Koch K."/>
            <person name="Bradshaw J."/>
            <person name="Heng-Moss T."/>
            <person name="Sarath G."/>
        </authorList>
    </citation>
    <scope>NUCLEOTIDE SEQUENCE</scope>
</reference>
<dbReference type="EMBL" id="GGMS01014017">
    <property type="protein sequence ID" value="MBY83220.1"/>
    <property type="molecule type" value="Transcribed_RNA"/>
</dbReference>
<accession>A0A2S2R0A2</accession>
<feature type="compositionally biased region" description="Low complexity" evidence="1">
    <location>
        <begin position="86"/>
        <end position="110"/>
    </location>
</feature>
<feature type="region of interest" description="Disordered" evidence="1">
    <location>
        <begin position="84"/>
        <end position="128"/>
    </location>
</feature>
<evidence type="ECO:0000313" key="2">
    <source>
        <dbReference type="EMBL" id="MBY83220.1"/>
    </source>
</evidence>
<protein>
    <submittedName>
        <fullName evidence="2">Uncharacterized protein</fullName>
    </submittedName>
</protein>
<feature type="region of interest" description="Disordered" evidence="1">
    <location>
        <begin position="144"/>
        <end position="188"/>
    </location>
</feature>
<organism evidence="2">
    <name type="scientific">Sipha flava</name>
    <name type="common">yellow sugarcane aphid</name>
    <dbReference type="NCBI Taxonomy" id="143950"/>
    <lineage>
        <taxon>Eukaryota</taxon>
        <taxon>Metazoa</taxon>
        <taxon>Ecdysozoa</taxon>
        <taxon>Arthropoda</taxon>
        <taxon>Hexapoda</taxon>
        <taxon>Insecta</taxon>
        <taxon>Pterygota</taxon>
        <taxon>Neoptera</taxon>
        <taxon>Paraneoptera</taxon>
        <taxon>Hemiptera</taxon>
        <taxon>Sternorrhyncha</taxon>
        <taxon>Aphidomorpha</taxon>
        <taxon>Aphidoidea</taxon>
        <taxon>Aphididae</taxon>
        <taxon>Sipha</taxon>
    </lineage>
</organism>
<sequence>MSGSPNTPLSLEQVADLLRQAAAAVVSTNHHPWTAETVMAMREGDLRNDPVLGAAFQRGWDACGGAVHQAVRRPAGVMKRLVKLRPTPGTGKPPSATKPKPAPATGRKPGVPTVDGKIPPLPNEWSQAEKDRVLRFNPRSGFRPLNVAGGSRPLMSQVPTGTEGAPGKARKTPVKPATASEGQKATGKMRKWERFLRIKAAKKAKKDRPAPTSQQHRLAKHPVPLEATTASIDTPAKEEPMEIDVGSTGDAATPGTSRDEVAVGKSGRDVIDVYLESPLPPLPGLEDPITFGTPLTSPGRTP</sequence>
<feature type="region of interest" description="Disordered" evidence="1">
    <location>
        <begin position="279"/>
        <end position="302"/>
    </location>
</feature>
<dbReference type="OrthoDB" id="6630410at2759"/>
<dbReference type="AlphaFoldDB" id="A0A2S2R0A2"/>